<reference evidence="16" key="2">
    <citation type="submission" date="2025-08" db="UniProtKB">
        <authorList>
            <consortium name="RefSeq"/>
        </authorList>
    </citation>
    <scope>IDENTIFICATION</scope>
</reference>
<keyword evidence="10" id="KW-0294">Fucose metabolism</keyword>
<feature type="compositionally biased region" description="Low complexity" evidence="13">
    <location>
        <begin position="1"/>
        <end position="12"/>
    </location>
</feature>
<keyword evidence="6 14" id="KW-0812">Transmembrane</keyword>
<evidence type="ECO:0000256" key="6">
    <source>
        <dbReference type="ARBA" id="ARBA00022692"/>
    </source>
</evidence>
<evidence type="ECO:0000256" key="10">
    <source>
        <dbReference type="ARBA" id="ARBA00023253"/>
    </source>
</evidence>
<evidence type="ECO:0000313" key="16">
    <source>
        <dbReference type="RefSeq" id="XP_016749495.1"/>
    </source>
</evidence>
<keyword evidence="9" id="KW-0325">Glycoprotein</keyword>
<proteinExistence type="inferred from homology"/>
<keyword evidence="7 14" id="KW-1133">Transmembrane helix</keyword>
<keyword evidence="5" id="KW-0808">Transferase</keyword>
<feature type="region of interest" description="Disordered" evidence="13">
    <location>
        <begin position="1"/>
        <end position="56"/>
    </location>
</feature>
<reference evidence="15" key="1">
    <citation type="journal article" date="2020" name="Nat. Genet.">
        <title>Genomic diversifications of five Gossypium allopolyploid species and their impact on cotton improvement.</title>
        <authorList>
            <person name="Chen Z.J."/>
            <person name="Sreedasyam A."/>
            <person name="Ando A."/>
            <person name="Song Q."/>
            <person name="De Santiago L.M."/>
            <person name="Hulse-Kemp A.M."/>
            <person name="Ding M."/>
            <person name="Ye W."/>
            <person name="Kirkbride R.C."/>
            <person name="Jenkins J."/>
            <person name="Plott C."/>
            <person name="Lovell J."/>
            <person name="Lin Y.M."/>
            <person name="Vaughn R."/>
            <person name="Liu B."/>
            <person name="Simpson S."/>
            <person name="Scheffler B.E."/>
            <person name="Wen L."/>
            <person name="Saski C.A."/>
            <person name="Grover C.E."/>
            <person name="Hu G."/>
            <person name="Conover J.L."/>
            <person name="Carlson J.W."/>
            <person name="Shu S."/>
            <person name="Boston L.B."/>
            <person name="Williams M."/>
            <person name="Peterson D.G."/>
            <person name="McGee K."/>
            <person name="Jones D.C."/>
            <person name="Wendel J.F."/>
            <person name="Stelly D.M."/>
            <person name="Grimwood J."/>
            <person name="Schmutz J."/>
        </authorList>
    </citation>
    <scope>NUCLEOTIDE SEQUENCE [LARGE SCALE GENOMIC DNA]</scope>
    <source>
        <strain evidence="15">cv. TM-1</strain>
    </source>
</reference>
<dbReference type="InterPro" id="IPR052272">
    <property type="entry name" value="GT106_glycosyltransferase"/>
</dbReference>
<organism evidence="15 16">
    <name type="scientific">Gossypium hirsutum</name>
    <name type="common">Upland cotton</name>
    <name type="synonym">Gossypium mexicanum</name>
    <dbReference type="NCBI Taxonomy" id="3635"/>
    <lineage>
        <taxon>Eukaryota</taxon>
        <taxon>Viridiplantae</taxon>
        <taxon>Streptophyta</taxon>
        <taxon>Embryophyta</taxon>
        <taxon>Tracheophyta</taxon>
        <taxon>Spermatophyta</taxon>
        <taxon>Magnoliopsida</taxon>
        <taxon>eudicotyledons</taxon>
        <taxon>Gunneridae</taxon>
        <taxon>Pentapetalae</taxon>
        <taxon>rosids</taxon>
        <taxon>malvids</taxon>
        <taxon>Malvales</taxon>
        <taxon>Malvaceae</taxon>
        <taxon>Malvoideae</taxon>
        <taxon>Gossypium</taxon>
    </lineage>
</organism>
<dbReference type="GO" id="GO:0006004">
    <property type="term" value="P:fucose metabolic process"/>
    <property type="evidence" value="ECO:0007669"/>
    <property type="project" value="UniProtKB-KW"/>
</dbReference>
<evidence type="ECO:0000256" key="5">
    <source>
        <dbReference type="ARBA" id="ARBA00022679"/>
    </source>
</evidence>
<evidence type="ECO:0000256" key="14">
    <source>
        <dbReference type="SAM" id="Phobius"/>
    </source>
</evidence>
<dbReference type="PANTHER" id="PTHR31933">
    <property type="entry name" value="O-FUCOSYLTRANSFERASE 2-RELATED"/>
    <property type="match status" value="1"/>
</dbReference>
<comment type="pathway">
    <text evidence="2">Glycan metabolism.</text>
</comment>
<evidence type="ECO:0000256" key="11">
    <source>
        <dbReference type="ARBA" id="ARBA00023277"/>
    </source>
</evidence>
<dbReference type="GeneID" id="107958292"/>
<feature type="compositionally biased region" description="Basic and acidic residues" evidence="13">
    <location>
        <begin position="17"/>
        <end position="35"/>
    </location>
</feature>
<dbReference type="GO" id="GO:0016020">
    <property type="term" value="C:membrane"/>
    <property type="evidence" value="ECO:0007669"/>
    <property type="project" value="UniProtKB-SubCell"/>
</dbReference>
<protein>
    <recommendedName>
        <fullName evidence="12">O-fucosyltransferase family protein</fullName>
    </recommendedName>
</protein>
<dbReference type="InterPro" id="IPR019378">
    <property type="entry name" value="GDP-Fuc_O-FucTrfase"/>
</dbReference>
<dbReference type="PANTHER" id="PTHR31933:SF9">
    <property type="entry name" value="O-FUCOSYLTRANSFERASE 2"/>
    <property type="match status" value="1"/>
</dbReference>
<name>A0A1U8PEB9_GOSHI</name>
<keyword evidence="11" id="KW-0119">Carbohydrate metabolism</keyword>
<evidence type="ECO:0000256" key="13">
    <source>
        <dbReference type="SAM" id="MobiDB-lite"/>
    </source>
</evidence>
<dbReference type="PIRSF" id="PIRSF009360">
    <property type="entry name" value="UCP009360"/>
    <property type="match status" value="1"/>
</dbReference>
<comment type="similarity">
    <text evidence="3">Belongs to the glycosyltransferase GT106 family.</text>
</comment>
<dbReference type="STRING" id="3635.A0A1U8PEB9"/>
<evidence type="ECO:0000256" key="4">
    <source>
        <dbReference type="ARBA" id="ARBA00022676"/>
    </source>
</evidence>
<dbReference type="OMA" id="RYPRCKD"/>
<keyword evidence="8 14" id="KW-0472">Membrane</keyword>
<feature type="compositionally biased region" description="Low complexity" evidence="13">
    <location>
        <begin position="36"/>
        <end position="49"/>
    </location>
</feature>
<keyword evidence="4" id="KW-0328">Glycosyltransferase</keyword>
<evidence type="ECO:0000256" key="7">
    <source>
        <dbReference type="ARBA" id="ARBA00022989"/>
    </source>
</evidence>
<dbReference type="CDD" id="cd11299">
    <property type="entry name" value="O-FucT_plant"/>
    <property type="match status" value="1"/>
</dbReference>
<evidence type="ECO:0000256" key="9">
    <source>
        <dbReference type="ARBA" id="ARBA00023180"/>
    </source>
</evidence>
<dbReference type="Pfam" id="PF10250">
    <property type="entry name" value="O-FucT"/>
    <property type="match status" value="1"/>
</dbReference>
<sequence>MSSTSNSNNSHNLAVESKQDRSNTVRIPDRVDLRGSPRSRQGSPSHSPRLGPSRFLNGEKSGASFVGAELLGKLWGDRKKQPKNAKRKGGKVWYQKRRVKGLVVVTALVGLFFLVDWIMLLRLQDHRVGSDDRSSRNASVSAQVKVTKPRKGKKHYSGIYGRLLALAAHALAEGQNKREPKDLWQEPVVPASAWRPCADQRDWEPNEGKNGYIMVTANGGINQQRVAVCNAVVLARLLNATLAVPKFMYSSVWKDVSQFGDIYQEEHFIKYLAPDIRIVKELPEELKSLDLEAIGSVVTDVDVRKESKPSFYLKDILPILLQKRVVHFVGFGNRLAFDPIPFQLQRLRCRCNFHALKFVPKIQETAALLLERLHKHSAQPGLLDHYLVGPHAVAAMIARSDRAKASKYLALHLRFEIDMVAHSLCEFGGGEQEGQELEAYRQIHFPALTELKKTEKLPSPAMLRSEGLCPLTPEEAVLMLAALGFNRKTQVYVAGAQIYGGTSRLAALRSLYPNLVTKENLLSSAELEPFKNFSSQLAALDFIACTAADAFAMTDSGSQLSSLVSGYRIYYGGGRMPTIRPNKRRLADIFIKNNTIEWKVFEQRVRKAVRQTKHVQSRPKARSVYRYPRCKECMCRTD</sequence>
<evidence type="ECO:0000256" key="12">
    <source>
        <dbReference type="ARBA" id="ARBA00030350"/>
    </source>
</evidence>
<dbReference type="AlphaFoldDB" id="A0A1U8PEB9"/>
<gene>
    <name evidence="16" type="primary">LOC107958292</name>
</gene>
<dbReference type="GO" id="GO:0016757">
    <property type="term" value="F:glycosyltransferase activity"/>
    <property type="evidence" value="ECO:0007669"/>
    <property type="project" value="UniProtKB-KW"/>
</dbReference>
<evidence type="ECO:0000256" key="2">
    <source>
        <dbReference type="ARBA" id="ARBA00004881"/>
    </source>
</evidence>
<accession>A0A1U8PEB9</accession>
<dbReference type="RefSeq" id="XP_016749495.1">
    <property type="nucleotide sequence ID" value="XM_016894006.2"/>
</dbReference>
<keyword evidence="15" id="KW-1185">Reference proteome</keyword>
<dbReference type="Proteomes" id="UP000818029">
    <property type="component" value="Chromosome A05"/>
</dbReference>
<dbReference type="OrthoDB" id="1868072at2759"/>
<evidence type="ECO:0000256" key="3">
    <source>
        <dbReference type="ARBA" id="ARBA00007737"/>
    </source>
</evidence>
<evidence type="ECO:0000313" key="15">
    <source>
        <dbReference type="Proteomes" id="UP000818029"/>
    </source>
</evidence>
<feature type="transmembrane region" description="Helical" evidence="14">
    <location>
        <begin position="101"/>
        <end position="120"/>
    </location>
</feature>
<dbReference type="PaxDb" id="3635-A0A1U8PEB9"/>
<dbReference type="InterPro" id="IPR024709">
    <property type="entry name" value="FucosylTrfase_pln"/>
</dbReference>
<dbReference type="KEGG" id="ghi:107958292"/>
<evidence type="ECO:0000256" key="1">
    <source>
        <dbReference type="ARBA" id="ARBA00004606"/>
    </source>
</evidence>
<evidence type="ECO:0000256" key="8">
    <source>
        <dbReference type="ARBA" id="ARBA00023136"/>
    </source>
</evidence>
<comment type="subcellular location">
    <subcellularLocation>
        <location evidence="1">Membrane</location>
        <topology evidence="1">Single-pass type II membrane protein</topology>
    </subcellularLocation>
</comment>